<dbReference type="PANTHER" id="PTHR44858:SF1">
    <property type="entry name" value="UDP-N-ACETYLGLUCOSAMINE--PEPTIDE N-ACETYLGLUCOSAMINYLTRANSFERASE SPINDLY-RELATED"/>
    <property type="match status" value="1"/>
</dbReference>
<dbReference type="PROSITE" id="PS50005">
    <property type="entry name" value="TPR"/>
    <property type="match status" value="2"/>
</dbReference>
<dbReference type="Pfam" id="PF13431">
    <property type="entry name" value="TPR_17"/>
    <property type="match status" value="1"/>
</dbReference>
<keyword evidence="1" id="KW-0677">Repeat</keyword>
<feature type="repeat" description="TPR" evidence="3">
    <location>
        <begin position="40"/>
        <end position="73"/>
    </location>
</feature>
<dbReference type="PANTHER" id="PTHR44858">
    <property type="entry name" value="TETRATRICOPEPTIDE REPEAT PROTEIN 6"/>
    <property type="match status" value="1"/>
</dbReference>
<proteinExistence type="predicted"/>
<dbReference type="PROSITE" id="PS50293">
    <property type="entry name" value="TPR_REGION"/>
    <property type="match status" value="1"/>
</dbReference>
<dbReference type="InterPro" id="IPR050498">
    <property type="entry name" value="Ycf3"/>
</dbReference>
<dbReference type="SUPFAM" id="SSF48452">
    <property type="entry name" value="TPR-like"/>
    <property type="match status" value="1"/>
</dbReference>
<dbReference type="KEGG" id="tob:V4D31_03980"/>
<evidence type="ECO:0000256" key="1">
    <source>
        <dbReference type="ARBA" id="ARBA00022737"/>
    </source>
</evidence>
<dbReference type="Gene3D" id="1.25.40.10">
    <property type="entry name" value="Tetratricopeptide repeat domain"/>
    <property type="match status" value="2"/>
</dbReference>
<accession>A0AAU8H3V6</accession>
<dbReference type="AlphaFoldDB" id="A0AAU8H3V6"/>
<dbReference type="SMART" id="SM00028">
    <property type="entry name" value="TPR"/>
    <property type="match status" value="4"/>
</dbReference>
<evidence type="ECO:0000313" key="4">
    <source>
        <dbReference type="EMBL" id="XCH49328.1"/>
    </source>
</evidence>
<feature type="repeat" description="TPR" evidence="3">
    <location>
        <begin position="74"/>
        <end position="107"/>
    </location>
</feature>
<name>A0AAU8H3V6_9BACT</name>
<dbReference type="InterPro" id="IPR019734">
    <property type="entry name" value="TPR_rpt"/>
</dbReference>
<dbReference type="EMBL" id="CP144374">
    <property type="protein sequence ID" value="XCH49328.1"/>
    <property type="molecule type" value="Genomic_DNA"/>
</dbReference>
<evidence type="ECO:0000256" key="2">
    <source>
        <dbReference type="ARBA" id="ARBA00022803"/>
    </source>
</evidence>
<keyword evidence="2 3" id="KW-0802">TPR repeat</keyword>
<dbReference type="RefSeq" id="WP_353686955.1">
    <property type="nucleotide sequence ID" value="NZ_CP144374.1"/>
</dbReference>
<protein>
    <submittedName>
        <fullName evidence="4">Tetratricopeptide repeat protein</fullName>
    </submittedName>
</protein>
<sequence>MEKQDFEARFEEANLMLRYKEFEEACKIYSELIKENSNLPELHNNYGLALFYLSKFEEAIEEFKKAIEIKKDFALPYVNIGLVYLNKEEYEKAIEYFLKALEFDHENPETHYNLAVTYYRIDRKLDALNHYEAFIKYSGDDYSKLKESVQRIIAQIKETLQIA</sequence>
<organism evidence="4">
    <name type="scientific">Thermodesulfovibrio obliviosus</name>
    <dbReference type="NCBI Taxonomy" id="3118332"/>
    <lineage>
        <taxon>Bacteria</taxon>
        <taxon>Pseudomonadati</taxon>
        <taxon>Nitrospirota</taxon>
        <taxon>Thermodesulfovibrionia</taxon>
        <taxon>Thermodesulfovibrionales</taxon>
        <taxon>Thermodesulfovibrionaceae</taxon>
        <taxon>Thermodesulfovibrio</taxon>
    </lineage>
</organism>
<dbReference type="Pfam" id="PF13414">
    <property type="entry name" value="TPR_11"/>
    <property type="match status" value="1"/>
</dbReference>
<dbReference type="InterPro" id="IPR011990">
    <property type="entry name" value="TPR-like_helical_dom_sf"/>
</dbReference>
<reference evidence="4" key="1">
    <citation type="submission" date="2024-01" db="EMBL/GenBank/DDBJ databases">
        <title>The first autotrophic representatives of the genus Thermodesulfovibrio.</title>
        <authorList>
            <person name="Maltseva A.I."/>
            <person name="Elcheninov A.G."/>
            <person name="Kublanov I.V."/>
            <person name="Lebedinsky A.V."/>
            <person name="Frolov E.N."/>
        </authorList>
    </citation>
    <scope>NUCLEOTIDE SEQUENCE</scope>
    <source>
        <strain evidence="4">3462-1</strain>
    </source>
</reference>
<evidence type="ECO:0000256" key="3">
    <source>
        <dbReference type="PROSITE-ProRule" id="PRU00339"/>
    </source>
</evidence>
<gene>
    <name evidence="4" type="ORF">V4D31_03980</name>
</gene>